<dbReference type="PROSITE" id="PS51192">
    <property type="entry name" value="HELICASE_ATP_BIND_1"/>
    <property type="match status" value="1"/>
</dbReference>
<feature type="domain" description="Helicase ATP-binding" evidence="13">
    <location>
        <begin position="277"/>
        <end position="454"/>
    </location>
</feature>
<dbReference type="GO" id="GO:0005524">
    <property type="term" value="F:ATP binding"/>
    <property type="evidence" value="ECO:0007669"/>
    <property type="project" value="UniProtKB-KW"/>
</dbReference>
<dbReference type="Gene3D" id="3.90.1570.50">
    <property type="match status" value="1"/>
</dbReference>
<comment type="function">
    <text evidence="11">Subunit R is required for both nuclease and ATPase activities, but not for modification.</text>
</comment>
<keyword evidence="12" id="KW-0175">Coiled coil</keyword>
<evidence type="ECO:0000313" key="14">
    <source>
        <dbReference type="EMBL" id="KRK25172.1"/>
    </source>
</evidence>
<evidence type="ECO:0000256" key="9">
    <source>
        <dbReference type="ARBA" id="ARBA00022840"/>
    </source>
</evidence>
<dbReference type="CDD" id="cd22332">
    <property type="entry name" value="HsdR_N"/>
    <property type="match status" value="1"/>
</dbReference>
<dbReference type="Pfam" id="PF18766">
    <property type="entry name" value="SWI2_SNF2"/>
    <property type="match status" value="1"/>
</dbReference>
<sequence>MANYRTQSELDFEKEIVHQLTIGSNQWTERKDLYEATPDKLWENFREKLNRNNIAALKHKELTDEEFNRVKARISNVKSPYDAAKILDAENGIGKIEIPRDDASLGTVTLNIFWKADVGGGHSSYEIVRQAIRPRSNDDDSDRRFDVTLLINGLPLIQIELKKSTVEINQAFNQIKKYAGENKYTDIYSLLQMFVIMSPDSSAYFANSRPDEFNKSFVFKWRDKDNNPVENGMDFAKSALNIPMAHKLVSEYKAIDEERKKLLLLRPYQIYAIEAVLKRIKEHENGYVWHTTGSGKTLTSYKTAKLAAQMPSVDRVVFLVDRKALDDQTVGNFRAYASNDDMTINKTDNTSKLRQALLKGGNNIIISSIQKMANLVNAEEQAQDEGRNTRVAKSKLLDKRICFFVDEAHRSQFGKMRQDISNAFKNANWYGYTGTPIFHENRKKFQGDRGVTTQELFGEECHRYTLVNALEDHAVLPFNVEHVNTITNVNEIVEEIMQKQAAKELKKKGQELTISEENDIKNELNEMSDSEKESYLPNDIYENDEHLDRVVDYILTTGPKKMSLGKGNYNGILATSSIPMAISYYKKLKEQKKLHPNEVDKDWPRVAITYSLAENDDAHKENMEGMDEAIADYNAMFDTNFHNNNEEINLYNEDVAKRTARRESYYAHLKRNQEINLVIVVNRLLTGFDAPKLNTLFVDKNQLEYANLIQAYSRTNRLENNDLKREGQIVTFRKPALSEENEKEAYRLYGGEGSYEELMRPKYMDAVAKFKSEVAHLKRIAPNADDADDLKGKESKADFVKTFRRVNTQLNSLTMYNDFTWDNAEEEFGISEDEVQHYIGKFQRIKSEIQENPDDDEDDELSNLDFSLSIGSTVLVDYDYITGLLKELVDMRNSYDSEEEYQENMTDYLQKEAEIQEQINKYEKSGHEKQAVLLREILSYLDNHMVDPDKFDDFVGQYKNNKLNGLVNDFADKWGLDAEELKRVAIERHRKVEEGSHLQKLIDHGDLDHAAEHQVDDSLKIPIIYNAKANKSINAFIDKEIDAYL</sequence>
<dbReference type="InterPro" id="IPR014001">
    <property type="entry name" value="Helicase_ATP-bd"/>
</dbReference>
<dbReference type="InterPro" id="IPR022625">
    <property type="entry name" value="TypeI_RM_Rsu_C"/>
</dbReference>
<comment type="subunit">
    <text evidence="3 11">The type I restriction/modification system is composed of three polypeptides R, M and S.</text>
</comment>
<dbReference type="Gene3D" id="3.40.50.300">
    <property type="entry name" value="P-loop containing nucleotide triphosphate hydrolases"/>
    <property type="match status" value="2"/>
</dbReference>
<feature type="coiled-coil region" evidence="12">
    <location>
        <begin position="898"/>
        <end position="925"/>
    </location>
</feature>
<name>A0A0R1G0M0_9LACO</name>
<dbReference type="SUPFAM" id="SSF52540">
    <property type="entry name" value="P-loop containing nucleoside triphosphate hydrolases"/>
    <property type="match status" value="2"/>
</dbReference>
<dbReference type="AlphaFoldDB" id="A0A0R1G0M0"/>
<evidence type="ECO:0000256" key="1">
    <source>
        <dbReference type="ARBA" id="ARBA00000851"/>
    </source>
</evidence>
<dbReference type="InterPro" id="IPR007409">
    <property type="entry name" value="Restrct_endonuc_type1_HsdR_N"/>
</dbReference>
<dbReference type="InterPro" id="IPR051268">
    <property type="entry name" value="Type-I_R_enzyme_R_subunit"/>
</dbReference>
<keyword evidence="4" id="KW-0540">Nuclease</keyword>
<keyword evidence="8 11" id="KW-0378">Hydrolase</keyword>
<protein>
    <recommendedName>
        <fullName evidence="11">Type I restriction enzyme endonuclease subunit</fullName>
        <shortName evidence="11">R protein</shortName>
        <ecNumber evidence="11">3.1.21.3</ecNumber>
    </recommendedName>
    <alternativeName>
        <fullName evidence="11">Type-1 restriction enzyme R protein</fullName>
    </alternativeName>
</protein>
<dbReference type="EC" id="3.1.21.3" evidence="11"/>
<comment type="similarity">
    <text evidence="2 11">Belongs to the HsdR family.</text>
</comment>
<dbReference type="CDD" id="cd18800">
    <property type="entry name" value="SF2_C_EcoR124I-like"/>
    <property type="match status" value="1"/>
</dbReference>
<reference evidence="14 15" key="1">
    <citation type="journal article" date="2015" name="Genome Announc.">
        <title>Expanding the biotechnology potential of lactobacilli through comparative genomics of 213 strains and associated genera.</title>
        <authorList>
            <person name="Sun Z."/>
            <person name="Harris H.M."/>
            <person name="McCann A."/>
            <person name="Guo C."/>
            <person name="Argimon S."/>
            <person name="Zhang W."/>
            <person name="Yang X."/>
            <person name="Jeffery I.B."/>
            <person name="Cooney J.C."/>
            <person name="Kagawa T.F."/>
            <person name="Liu W."/>
            <person name="Song Y."/>
            <person name="Salvetti E."/>
            <person name="Wrobel A."/>
            <person name="Rasinkangas P."/>
            <person name="Parkhill J."/>
            <person name="Rea M.C."/>
            <person name="O'Sullivan O."/>
            <person name="Ritari J."/>
            <person name="Douillard F.P."/>
            <person name="Paul Ross R."/>
            <person name="Yang R."/>
            <person name="Briner A.E."/>
            <person name="Felis G.E."/>
            <person name="de Vos W.M."/>
            <person name="Barrangou R."/>
            <person name="Klaenhammer T.R."/>
            <person name="Caufield P.W."/>
            <person name="Cui Y."/>
            <person name="Zhang H."/>
            <person name="O'Toole P.W."/>
        </authorList>
    </citation>
    <scope>NUCLEOTIDE SEQUENCE [LARGE SCALE GENOMIC DNA]</scope>
    <source>
        <strain evidence="14 15">DSM 12361</strain>
    </source>
</reference>
<dbReference type="InterPro" id="IPR040980">
    <property type="entry name" value="SWI2_SNF2"/>
</dbReference>
<dbReference type="Proteomes" id="UP000051794">
    <property type="component" value="Unassembled WGS sequence"/>
</dbReference>
<evidence type="ECO:0000256" key="4">
    <source>
        <dbReference type="ARBA" id="ARBA00022722"/>
    </source>
</evidence>
<dbReference type="InterPro" id="IPR027417">
    <property type="entry name" value="P-loop_NTPase"/>
</dbReference>
<dbReference type="RefSeq" id="WP_054449803.1">
    <property type="nucleotide sequence ID" value="NZ_AZCK01000001.1"/>
</dbReference>
<gene>
    <name evidence="14" type="ORF">FD43_GL000119</name>
</gene>
<dbReference type="GeneID" id="66348607"/>
<comment type="caution">
    <text evidence="14">The sequence shown here is derived from an EMBL/GenBank/DDBJ whole genome shotgun (WGS) entry which is preliminary data.</text>
</comment>
<dbReference type="Gene3D" id="1.20.58.910">
    <property type="match status" value="1"/>
</dbReference>
<dbReference type="GO" id="GO:0009307">
    <property type="term" value="P:DNA restriction-modification system"/>
    <property type="evidence" value="ECO:0007669"/>
    <property type="project" value="UniProtKB-KW"/>
</dbReference>
<keyword evidence="7" id="KW-0255">Endonuclease</keyword>
<dbReference type="Pfam" id="PF12008">
    <property type="entry name" value="EcoR124_C"/>
    <property type="match status" value="1"/>
</dbReference>
<dbReference type="Pfam" id="PF04313">
    <property type="entry name" value="HSDR_N"/>
    <property type="match status" value="1"/>
</dbReference>
<dbReference type="SMART" id="SM00487">
    <property type="entry name" value="DEXDc"/>
    <property type="match status" value="1"/>
</dbReference>
<dbReference type="InterPro" id="IPR055180">
    <property type="entry name" value="HsdR_RecA-like_helicase_dom_2"/>
</dbReference>
<evidence type="ECO:0000256" key="12">
    <source>
        <dbReference type="SAM" id="Coils"/>
    </source>
</evidence>
<keyword evidence="9 11" id="KW-0067">ATP-binding</keyword>
<dbReference type="EMBL" id="AZCK01000001">
    <property type="protein sequence ID" value="KRK25172.1"/>
    <property type="molecule type" value="Genomic_DNA"/>
</dbReference>
<dbReference type="PANTHER" id="PTHR30195">
    <property type="entry name" value="TYPE I SITE-SPECIFIC DEOXYRIBONUCLEASE PROTEIN SUBUNIT M AND R"/>
    <property type="match status" value="1"/>
</dbReference>
<proteinExistence type="inferred from homology"/>
<organism evidence="14 15">
    <name type="scientific">Apilactobacillus kunkeei DSM 12361 = ATCC 700308</name>
    <dbReference type="NCBI Taxonomy" id="1423768"/>
    <lineage>
        <taxon>Bacteria</taxon>
        <taxon>Bacillati</taxon>
        <taxon>Bacillota</taxon>
        <taxon>Bacilli</taxon>
        <taxon>Lactobacillales</taxon>
        <taxon>Lactobacillaceae</taxon>
        <taxon>Apilactobacillus</taxon>
    </lineage>
</organism>
<evidence type="ECO:0000313" key="15">
    <source>
        <dbReference type="Proteomes" id="UP000051794"/>
    </source>
</evidence>
<dbReference type="CDD" id="cd18030">
    <property type="entry name" value="DEXHc_RE_I_HsdR"/>
    <property type="match status" value="1"/>
</dbReference>
<evidence type="ECO:0000256" key="5">
    <source>
        <dbReference type="ARBA" id="ARBA00022741"/>
    </source>
</evidence>
<dbReference type="GO" id="GO:0003677">
    <property type="term" value="F:DNA binding"/>
    <property type="evidence" value="ECO:0007669"/>
    <property type="project" value="UniProtKB-KW"/>
</dbReference>
<dbReference type="PATRIC" id="fig|1423768.3.peg.443"/>
<dbReference type="PANTHER" id="PTHR30195:SF16">
    <property type="entry name" value="TYPE I RESTRICTION ENZYME ENDONUCLEASE SUBUNIT"/>
    <property type="match status" value="1"/>
</dbReference>
<evidence type="ECO:0000256" key="3">
    <source>
        <dbReference type="ARBA" id="ARBA00011296"/>
    </source>
</evidence>
<evidence type="ECO:0000256" key="11">
    <source>
        <dbReference type="RuleBase" id="RU364115"/>
    </source>
</evidence>
<evidence type="ECO:0000256" key="2">
    <source>
        <dbReference type="ARBA" id="ARBA00008598"/>
    </source>
</evidence>
<evidence type="ECO:0000256" key="10">
    <source>
        <dbReference type="ARBA" id="ARBA00023125"/>
    </source>
</evidence>
<dbReference type="InterPro" id="IPR004473">
    <property type="entry name" value="Restrct_endonuc_typeI_HsdR"/>
</dbReference>
<dbReference type="GO" id="GO:0009035">
    <property type="term" value="F:type I site-specific deoxyribonuclease activity"/>
    <property type="evidence" value="ECO:0007669"/>
    <property type="project" value="UniProtKB-EC"/>
</dbReference>
<keyword evidence="6 11" id="KW-0680">Restriction system</keyword>
<evidence type="ECO:0000259" key="13">
    <source>
        <dbReference type="PROSITE" id="PS51192"/>
    </source>
</evidence>
<accession>A0A0R1G0M0</accession>
<evidence type="ECO:0000256" key="7">
    <source>
        <dbReference type="ARBA" id="ARBA00022759"/>
    </source>
</evidence>
<dbReference type="NCBIfam" id="TIGR00348">
    <property type="entry name" value="hsdR"/>
    <property type="match status" value="1"/>
</dbReference>
<evidence type="ECO:0000256" key="6">
    <source>
        <dbReference type="ARBA" id="ARBA00022747"/>
    </source>
</evidence>
<comment type="catalytic activity">
    <reaction evidence="1 11">
        <text>Endonucleolytic cleavage of DNA to give random double-stranded fragments with terminal 5'-phosphates, ATP is simultaneously hydrolyzed.</text>
        <dbReference type="EC" id="3.1.21.3"/>
    </reaction>
</comment>
<dbReference type="Pfam" id="PF22679">
    <property type="entry name" value="T1R_D3-like"/>
    <property type="match status" value="1"/>
</dbReference>
<keyword evidence="10 11" id="KW-0238">DNA-binding</keyword>
<keyword evidence="5 11" id="KW-0547">Nucleotide-binding</keyword>
<evidence type="ECO:0000256" key="8">
    <source>
        <dbReference type="ARBA" id="ARBA00022801"/>
    </source>
</evidence>